<dbReference type="OrthoDB" id="9793027at2"/>
<dbReference type="CDD" id="cd00207">
    <property type="entry name" value="fer2"/>
    <property type="match status" value="1"/>
</dbReference>
<dbReference type="GO" id="GO:0005829">
    <property type="term" value="C:cytosol"/>
    <property type="evidence" value="ECO:0007669"/>
    <property type="project" value="TreeGrafter"/>
</dbReference>
<evidence type="ECO:0000256" key="6">
    <source>
        <dbReference type="ARBA" id="ARBA00023014"/>
    </source>
</evidence>
<evidence type="ECO:0000256" key="3">
    <source>
        <dbReference type="ARBA" id="ARBA00022714"/>
    </source>
</evidence>
<keyword evidence="4" id="KW-0479">Metal-binding</keyword>
<dbReference type="NCBIfam" id="TIGR02007">
    <property type="entry name" value="fdx_isc"/>
    <property type="match status" value="1"/>
</dbReference>
<evidence type="ECO:0000256" key="4">
    <source>
        <dbReference type="ARBA" id="ARBA00022723"/>
    </source>
</evidence>
<evidence type="ECO:0000259" key="8">
    <source>
        <dbReference type="PROSITE" id="PS51085"/>
    </source>
</evidence>
<keyword evidence="3" id="KW-0001">2Fe-2S</keyword>
<dbReference type="PRINTS" id="PR00355">
    <property type="entry name" value="ADRENODOXIN"/>
</dbReference>
<dbReference type="GO" id="GO:0051537">
    <property type="term" value="F:2 iron, 2 sulfur cluster binding"/>
    <property type="evidence" value="ECO:0007669"/>
    <property type="project" value="UniProtKB-KW"/>
</dbReference>
<dbReference type="GO" id="GO:0140647">
    <property type="term" value="P:P450-containing electron transport chain"/>
    <property type="evidence" value="ECO:0007669"/>
    <property type="project" value="InterPro"/>
</dbReference>
<evidence type="ECO:0000313" key="10">
    <source>
        <dbReference type="Proteomes" id="UP000279799"/>
    </source>
</evidence>
<feature type="domain" description="2Fe-2S ferredoxin-type" evidence="8">
    <location>
        <begin position="2"/>
        <end position="104"/>
    </location>
</feature>
<keyword evidence="6" id="KW-0411">Iron-sulfur</keyword>
<evidence type="ECO:0000256" key="5">
    <source>
        <dbReference type="ARBA" id="ARBA00023004"/>
    </source>
</evidence>
<dbReference type="AlphaFoldDB" id="A0A448TT75"/>
<dbReference type="InterPro" id="IPR036010">
    <property type="entry name" value="2Fe-2S_ferredoxin-like_sf"/>
</dbReference>
<reference evidence="9 10" key="1">
    <citation type="submission" date="2018-12" db="EMBL/GenBank/DDBJ databases">
        <authorList>
            <consortium name="Pathogen Informatics"/>
        </authorList>
    </citation>
    <scope>NUCLEOTIDE SEQUENCE [LARGE SCALE GENOMIC DNA]</scope>
    <source>
        <strain evidence="9 10">NCTC12871</strain>
    </source>
</reference>
<dbReference type="PANTHER" id="PTHR23426">
    <property type="entry name" value="FERREDOXIN/ADRENODOXIN"/>
    <property type="match status" value="1"/>
</dbReference>
<evidence type="ECO:0000256" key="2">
    <source>
        <dbReference type="ARBA" id="ARBA00019395"/>
    </source>
</evidence>
<comment type="cofactor">
    <cofactor evidence="7">
        <name>[2Fe-2S] cluster</name>
        <dbReference type="ChEBI" id="CHEBI:190135"/>
    </cofactor>
</comment>
<dbReference type="Pfam" id="PF00111">
    <property type="entry name" value="Fer2"/>
    <property type="match status" value="1"/>
</dbReference>
<protein>
    <recommendedName>
        <fullName evidence="2">2Fe-2S ferredoxin</fullName>
    </recommendedName>
</protein>
<dbReference type="InterPro" id="IPR001041">
    <property type="entry name" value="2Fe-2S_ferredoxin-type"/>
</dbReference>
<dbReference type="KEGG" id="adp:NCTC12871_00682"/>
<dbReference type="GO" id="GO:0046872">
    <property type="term" value="F:metal ion binding"/>
    <property type="evidence" value="ECO:0007669"/>
    <property type="project" value="UniProtKB-KW"/>
</dbReference>
<organism evidence="9 10">
    <name type="scientific">Actinobacillus delphinicola</name>
    <dbReference type="NCBI Taxonomy" id="51161"/>
    <lineage>
        <taxon>Bacteria</taxon>
        <taxon>Pseudomonadati</taxon>
        <taxon>Pseudomonadota</taxon>
        <taxon>Gammaproteobacteria</taxon>
        <taxon>Pasteurellales</taxon>
        <taxon>Pasteurellaceae</taxon>
        <taxon>Actinobacillus</taxon>
    </lineage>
</organism>
<evidence type="ECO:0000313" key="9">
    <source>
        <dbReference type="EMBL" id="VEJ09237.1"/>
    </source>
</evidence>
<dbReference type="InterPro" id="IPR001055">
    <property type="entry name" value="Adrenodoxin-like"/>
</dbReference>
<dbReference type="PANTHER" id="PTHR23426:SF65">
    <property type="entry name" value="FERREDOXIN-2, MITOCHONDRIAL"/>
    <property type="match status" value="1"/>
</dbReference>
<comment type="similarity">
    <text evidence="1">Belongs to the adrenodoxin/putidaredoxin family.</text>
</comment>
<dbReference type="RefSeq" id="WP_126598998.1">
    <property type="nucleotide sequence ID" value="NZ_LR134510.1"/>
</dbReference>
<dbReference type="PROSITE" id="PS51085">
    <property type="entry name" value="2FE2S_FER_2"/>
    <property type="match status" value="1"/>
</dbReference>
<keyword evidence="5" id="KW-0408">Iron</keyword>
<proteinExistence type="inferred from homology"/>
<dbReference type="Gene3D" id="3.10.20.30">
    <property type="match status" value="1"/>
</dbReference>
<gene>
    <name evidence="9" type="primary">fdx2</name>
    <name evidence="9" type="ORF">NCTC12871_00682</name>
</gene>
<sequence length="112" mass="12207">MPKVIFLPHEDICPEGMEVEVAEGANLLESALEAGVDIDHACGGVGACTTCHVIVEEGFDSLNESSEQEDDMLDKAWGVTMNSRLSCQCRVGKENLTIEIPKYTLNHAKEEL</sequence>
<dbReference type="GO" id="GO:0009055">
    <property type="term" value="F:electron transfer activity"/>
    <property type="evidence" value="ECO:0007669"/>
    <property type="project" value="InterPro"/>
</dbReference>
<name>A0A448TT75_9PAST</name>
<dbReference type="InterPro" id="IPR012675">
    <property type="entry name" value="Beta-grasp_dom_sf"/>
</dbReference>
<keyword evidence="10" id="KW-1185">Reference proteome</keyword>
<dbReference type="InterPro" id="IPR011536">
    <property type="entry name" value="Fdx_isc"/>
</dbReference>
<dbReference type="SUPFAM" id="SSF54292">
    <property type="entry name" value="2Fe-2S ferredoxin-like"/>
    <property type="match status" value="1"/>
</dbReference>
<dbReference type="EMBL" id="LR134510">
    <property type="protein sequence ID" value="VEJ09237.1"/>
    <property type="molecule type" value="Genomic_DNA"/>
</dbReference>
<dbReference type="Proteomes" id="UP000279799">
    <property type="component" value="Chromosome"/>
</dbReference>
<evidence type="ECO:0000256" key="7">
    <source>
        <dbReference type="ARBA" id="ARBA00034078"/>
    </source>
</evidence>
<accession>A0A448TT75</accession>
<evidence type="ECO:0000256" key="1">
    <source>
        <dbReference type="ARBA" id="ARBA00010914"/>
    </source>
</evidence>